<dbReference type="SUPFAM" id="SSF54695">
    <property type="entry name" value="POZ domain"/>
    <property type="match status" value="1"/>
</dbReference>
<proteinExistence type="inferred from homology"/>
<feature type="domain" description="NPH3" evidence="4">
    <location>
        <begin position="215"/>
        <end position="499"/>
    </location>
</feature>
<dbReference type="Pfam" id="PF03000">
    <property type="entry name" value="NPH3"/>
    <property type="match status" value="1"/>
</dbReference>
<reference evidence="5 6" key="1">
    <citation type="journal article" date="2022" name="Nat. Plants">
        <title>Genomes of leafy and leafless Platanthera orchids illuminate the evolution of mycoheterotrophy.</title>
        <authorList>
            <person name="Li M.H."/>
            <person name="Liu K.W."/>
            <person name="Li Z."/>
            <person name="Lu H.C."/>
            <person name="Ye Q.L."/>
            <person name="Zhang D."/>
            <person name="Wang J.Y."/>
            <person name="Li Y.F."/>
            <person name="Zhong Z.M."/>
            <person name="Liu X."/>
            <person name="Yu X."/>
            <person name="Liu D.K."/>
            <person name="Tu X.D."/>
            <person name="Liu B."/>
            <person name="Hao Y."/>
            <person name="Liao X.Y."/>
            <person name="Jiang Y.T."/>
            <person name="Sun W.H."/>
            <person name="Chen J."/>
            <person name="Chen Y.Q."/>
            <person name="Ai Y."/>
            <person name="Zhai J.W."/>
            <person name="Wu S.S."/>
            <person name="Zhou Z."/>
            <person name="Hsiao Y.Y."/>
            <person name="Wu W.L."/>
            <person name="Chen Y.Y."/>
            <person name="Lin Y.F."/>
            <person name="Hsu J.L."/>
            <person name="Li C.Y."/>
            <person name="Wang Z.W."/>
            <person name="Zhao X."/>
            <person name="Zhong W.Y."/>
            <person name="Ma X.K."/>
            <person name="Ma L."/>
            <person name="Huang J."/>
            <person name="Chen G.Z."/>
            <person name="Huang M.Z."/>
            <person name="Huang L."/>
            <person name="Peng D.H."/>
            <person name="Luo Y.B."/>
            <person name="Zou S.Q."/>
            <person name="Chen S.P."/>
            <person name="Lan S."/>
            <person name="Tsai W.C."/>
            <person name="Van de Peer Y."/>
            <person name="Liu Z.J."/>
        </authorList>
    </citation>
    <scope>NUCLEOTIDE SEQUENCE [LARGE SCALE GENOMIC DNA]</scope>
    <source>
        <strain evidence="5">Lor287</strain>
    </source>
</reference>
<dbReference type="Proteomes" id="UP001418222">
    <property type="component" value="Unassembled WGS sequence"/>
</dbReference>
<dbReference type="Gene3D" id="3.30.710.10">
    <property type="entry name" value="Potassium Channel Kv1.1, Chain A"/>
    <property type="match status" value="1"/>
</dbReference>
<evidence type="ECO:0000259" key="4">
    <source>
        <dbReference type="PROSITE" id="PS51649"/>
    </source>
</evidence>
<dbReference type="AlphaFoldDB" id="A0AAP0BGE0"/>
<keyword evidence="2" id="KW-0833">Ubl conjugation pathway</keyword>
<dbReference type="PROSITE" id="PS51649">
    <property type="entry name" value="NPH3"/>
    <property type="match status" value="1"/>
</dbReference>
<comment type="pathway">
    <text evidence="1">Protein modification; protein ubiquitination.</text>
</comment>
<evidence type="ECO:0000313" key="5">
    <source>
        <dbReference type="EMBL" id="KAK8938552.1"/>
    </source>
</evidence>
<gene>
    <name evidence="5" type="ORF">KSP39_PZI011414</name>
</gene>
<evidence type="ECO:0000313" key="6">
    <source>
        <dbReference type="Proteomes" id="UP001418222"/>
    </source>
</evidence>
<dbReference type="PANTHER" id="PTHR32370">
    <property type="entry name" value="OS12G0117600 PROTEIN"/>
    <property type="match status" value="1"/>
</dbReference>
<evidence type="ECO:0000256" key="3">
    <source>
        <dbReference type="PROSITE-ProRule" id="PRU00982"/>
    </source>
</evidence>
<dbReference type="InterPro" id="IPR027356">
    <property type="entry name" value="NPH3_dom"/>
</dbReference>
<comment type="caution">
    <text evidence="5">The sequence shown here is derived from an EMBL/GenBank/DDBJ whole genome shotgun (WGS) entry which is preliminary data.</text>
</comment>
<dbReference type="InterPro" id="IPR043454">
    <property type="entry name" value="NPH3/RPT2-like"/>
</dbReference>
<evidence type="ECO:0000256" key="1">
    <source>
        <dbReference type="ARBA" id="ARBA00004906"/>
    </source>
</evidence>
<comment type="similarity">
    <text evidence="3">Belongs to the NPH3 family.</text>
</comment>
<dbReference type="InterPro" id="IPR011333">
    <property type="entry name" value="SKP1/BTB/POZ_sf"/>
</dbReference>
<keyword evidence="6" id="KW-1185">Reference proteome</keyword>
<organism evidence="5 6">
    <name type="scientific">Platanthera zijinensis</name>
    <dbReference type="NCBI Taxonomy" id="2320716"/>
    <lineage>
        <taxon>Eukaryota</taxon>
        <taxon>Viridiplantae</taxon>
        <taxon>Streptophyta</taxon>
        <taxon>Embryophyta</taxon>
        <taxon>Tracheophyta</taxon>
        <taxon>Spermatophyta</taxon>
        <taxon>Magnoliopsida</taxon>
        <taxon>Liliopsida</taxon>
        <taxon>Asparagales</taxon>
        <taxon>Orchidaceae</taxon>
        <taxon>Orchidoideae</taxon>
        <taxon>Orchideae</taxon>
        <taxon>Orchidinae</taxon>
        <taxon>Platanthera</taxon>
    </lineage>
</organism>
<dbReference type="EMBL" id="JBBWWQ010000009">
    <property type="protein sequence ID" value="KAK8938552.1"/>
    <property type="molecule type" value="Genomic_DNA"/>
</dbReference>
<evidence type="ECO:0000256" key="2">
    <source>
        <dbReference type="ARBA" id="ARBA00022786"/>
    </source>
</evidence>
<accession>A0AAP0BGE0</accession>
<sequence length="584" mass="65717">MTTAIASDDSGGRTKRFYRQGNEWFFGTSLQSDITVEVDGILHHLHKFPLISKSGKIARIVEGLQDAKDDPQILLEGCPGGSDVFLIAAKFCYEIKVKFKPENILVVYLAADFLEMTEEYSEDNMLAMAQNYINKKILLSWNGCISALRSSQNRILEAENLPIVRKCLVALSVMACRDPSLIGRPAMYGSLMSPGGSILWNGIHTGATLRSTISDWWFEDASSLSFPIFKKFIETINERGIRSLDVFGALMFYAMEYLPGLDRWQNKQGGRRRIGRPSLAPEVANRKALIEGIAELLPENKGKLYCSFLLGILRLAMILDADLLCKESLERKIGIQLELATLDGLLIPNFLGSDDLYDTDCVERIIRHFLSFQSLKIAPFSASTSHPAVPPSSNLLSSAARLVDDYVAEVASDVNLKPQKMQSLLESFPEYLRELDDGIYRALDIYFKEHPGLQENEREQLCRIMNCQKLSTDACVHALQNPNLPLRVALQVLFSEQQQLRATISNYLQASGNTNNVAATTTNPNMTTISGEILERESWVSVARENQYLRVNMDRIQSKVTELENQFMGMKKYMGRFSRRSMSR</sequence>
<protein>
    <submittedName>
        <fullName evidence="5">BTB/POZ domain-containing protein</fullName>
    </submittedName>
</protein>
<name>A0AAP0BGE0_9ASPA</name>